<feature type="domain" description="Programmed cell death protein 10 dimerisation" evidence="7">
    <location>
        <begin position="14"/>
        <end position="72"/>
    </location>
</feature>
<dbReference type="EMBL" id="REGN01007071">
    <property type="protein sequence ID" value="RNA07365.1"/>
    <property type="molecule type" value="Genomic_DNA"/>
</dbReference>
<dbReference type="Proteomes" id="UP000276133">
    <property type="component" value="Unassembled WGS sequence"/>
</dbReference>
<dbReference type="GO" id="GO:0019901">
    <property type="term" value="F:protein kinase binding"/>
    <property type="evidence" value="ECO:0007669"/>
    <property type="project" value="TreeGrafter"/>
</dbReference>
<dbReference type="InterPro" id="IPR009652">
    <property type="entry name" value="PDCD10"/>
</dbReference>
<dbReference type="STRING" id="10195.A0A3M7Q8S8"/>
<evidence type="ECO:0000256" key="3">
    <source>
        <dbReference type="ARBA" id="ARBA00009181"/>
    </source>
</evidence>
<dbReference type="GO" id="GO:1903358">
    <property type="term" value="P:regulation of Golgi organization"/>
    <property type="evidence" value="ECO:0007669"/>
    <property type="project" value="TreeGrafter"/>
</dbReference>
<evidence type="ECO:0000313" key="8">
    <source>
        <dbReference type="EMBL" id="RNA07365.1"/>
    </source>
</evidence>
<dbReference type="GO" id="GO:0005886">
    <property type="term" value="C:plasma membrane"/>
    <property type="evidence" value="ECO:0007669"/>
    <property type="project" value="UniProtKB-SubCell"/>
</dbReference>
<dbReference type="InterPro" id="IPR053750">
    <property type="entry name" value="PDCD10_Homolog"/>
</dbReference>
<comment type="similarity">
    <text evidence="3">Belongs to the PDCD10 family.</text>
</comment>
<protein>
    <submittedName>
        <fullName evidence="8">Programmed cell death 10</fullName>
    </submittedName>
</protein>
<dbReference type="AlphaFoldDB" id="A0A3M7Q8S8"/>
<organism evidence="8 9">
    <name type="scientific">Brachionus plicatilis</name>
    <name type="common">Marine rotifer</name>
    <name type="synonym">Brachionus muelleri</name>
    <dbReference type="NCBI Taxonomy" id="10195"/>
    <lineage>
        <taxon>Eukaryota</taxon>
        <taxon>Metazoa</taxon>
        <taxon>Spiralia</taxon>
        <taxon>Gnathifera</taxon>
        <taxon>Rotifera</taxon>
        <taxon>Eurotatoria</taxon>
        <taxon>Monogononta</taxon>
        <taxon>Pseudotrocha</taxon>
        <taxon>Ploima</taxon>
        <taxon>Brachionidae</taxon>
        <taxon>Brachionus</taxon>
    </lineage>
</organism>
<dbReference type="PANTHER" id="PTHR13250">
    <property type="entry name" value="TF-1 CELL APOPTOSIS RELATED PROTEIN-15"/>
    <property type="match status" value="1"/>
</dbReference>
<keyword evidence="4" id="KW-1003">Cell membrane</keyword>
<dbReference type="Pfam" id="PF06840">
    <property type="entry name" value="PDC10_C"/>
    <property type="match status" value="1"/>
</dbReference>
<gene>
    <name evidence="8" type="ORF">BpHYR1_012129</name>
</gene>
<dbReference type="Gene3D" id="1.20.120.1950">
    <property type="match status" value="1"/>
</dbReference>
<accession>A0A3M7Q8S8</accession>
<evidence type="ECO:0000256" key="2">
    <source>
        <dbReference type="ARBA" id="ARBA00004496"/>
    </source>
</evidence>
<keyword evidence="5" id="KW-0963">Cytoplasm</keyword>
<evidence type="ECO:0000259" key="7">
    <source>
        <dbReference type="Pfam" id="PF20929"/>
    </source>
</evidence>
<dbReference type="InterPro" id="IPR048288">
    <property type="entry name" value="PDCD10_N"/>
</dbReference>
<evidence type="ECO:0000256" key="1">
    <source>
        <dbReference type="ARBA" id="ARBA00004202"/>
    </source>
</evidence>
<proteinExistence type="inferred from homology"/>
<dbReference type="OrthoDB" id="6017654at2759"/>
<evidence type="ECO:0000256" key="5">
    <source>
        <dbReference type="ARBA" id="ARBA00022490"/>
    </source>
</evidence>
<name>A0A3M7Q8S8_BRAPC</name>
<evidence type="ECO:0000256" key="6">
    <source>
        <dbReference type="ARBA" id="ARBA00023136"/>
    </source>
</evidence>
<dbReference type="PANTHER" id="PTHR13250:SF1">
    <property type="entry name" value="PROGRAMMED CELL DEATH PROTEIN 10"/>
    <property type="match status" value="1"/>
</dbReference>
<comment type="caution">
    <text evidence="8">The sequence shown here is derived from an EMBL/GenBank/DDBJ whole genome shotgun (WGS) entry which is preliminary data.</text>
</comment>
<comment type="subcellular location">
    <subcellularLocation>
        <location evidence="1">Cell membrane</location>
        <topology evidence="1">Peripheral membrane protein</topology>
    </subcellularLocation>
    <subcellularLocation>
        <location evidence="2">Cytoplasm</location>
    </subcellularLocation>
</comment>
<reference evidence="8 9" key="1">
    <citation type="journal article" date="2018" name="Sci. Rep.">
        <title>Genomic signatures of local adaptation to the degree of environmental predictability in rotifers.</title>
        <authorList>
            <person name="Franch-Gras L."/>
            <person name="Hahn C."/>
            <person name="Garcia-Roger E.M."/>
            <person name="Carmona M.J."/>
            <person name="Serra M."/>
            <person name="Gomez A."/>
        </authorList>
    </citation>
    <scope>NUCLEOTIDE SEQUENCE [LARGE SCALE GENOMIC DNA]</scope>
    <source>
        <strain evidence="8">HYR1</strain>
    </source>
</reference>
<evidence type="ECO:0000256" key="4">
    <source>
        <dbReference type="ARBA" id="ARBA00022475"/>
    </source>
</evidence>
<sequence length="217" mass="24951">MNTEYENTAAMSESALASLILPNLILPALVKTEKDHPTVPVSKSNVKNVFSKIDALLPNFTYEFINELIKLNEAKNINLNEMILRSEKFVSSEEYFVKRPEFKELNVRAKQLKLILSRIPDEISDRKAFLETIKEIAAAIKKKLDAVNNLFETMQSVEIKQILDLRKREFVKYSKQFSNTLKAFFRQGQCDEVYSAANCLISQTNLILKTLKEHCDN</sequence>
<keyword evidence="6" id="KW-0472">Membrane</keyword>
<dbReference type="GO" id="GO:0005737">
    <property type="term" value="C:cytoplasm"/>
    <property type="evidence" value="ECO:0007669"/>
    <property type="project" value="UniProtKB-SubCell"/>
</dbReference>
<dbReference type="Pfam" id="PF20929">
    <property type="entry name" value="PDCD10_N"/>
    <property type="match status" value="1"/>
</dbReference>
<evidence type="ECO:0000313" key="9">
    <source>
        <dbReference type="Proteomes" id="UP000276133"/>
    </source>
</evidence>
<dbReference type="GO" id="GO:0090443">
    <property type="term" value="C:FAR/SIN/STRIPAK complex"/>
    <property type="evidence" value="ECO:0007669"/>
    <property type="project" value="TreeGrafter"/>
</dbReference>
<keyword evidence="9" id="KW-1185">Reference proteome</keyword>